<dbReference type="InterPro" id="IPR024478">
    <property type="entry name" value="HlyB_4HB_MCP"/>
</dbReference>
<proteinExistence type="inferred from homology"/>
<dbReference type="EMBL" id="QGGL01000001">
    <property type="protein sequence ID" value="PWK16385.1"/>
    <property type="molecule type" value="Genomic_DNA"/>
</dbReference>
<dbReference type="GO" id="GO:0006935">
    <property type="term" value="P:chemotaxis"/>
    <property type="evidence" value="ECO:0007669"/>
    <property type="project" value="InterPro"/>
</dbReference>
<dbReference type="Proteomes" id="UP000245634">
    <property type="component" value="Unassembled WGS sequence"/>
</dbReference>
<evidence type="ECO:0000256" key="4">
    <source>
        <dbReference type="ARBA" id="ARBA00023224"/>
    </source>
</evidence>
<sequence>MFLKNMKVAIKLWVLLGMALLFLLVVGAVGTLNSNQMADNSQSMYTDRLRPVEWLGQIRINNRIIDSDLLELILSTNPAEKKQLDEHINKLKEENNNLIAQYEATKLDPKEQELLKSYKVQLENYRAARQANIQLSLANKSTEAYKDFLTQVRPLREQLTTTLKSLGEYNAQIAEKLNTDSTANAKDTSMINLIMIVAALVLLTVVGMYITRLITRPIREIQDLMSKAREGDLTVQGTYRSKDEVGQLTTDFNQMMQGFQNIMLHLNNTATSLSASAEELTANASQSAFATEEITVAIQDVSQGAEVQLRGAEETNSTMREMSVGIHKVAESASDASQSSYEASQESEHGRAAVQKAIEQMDSIIETVGTSARLVQELGESSREVGHVVAAISEISNQVNLLALNAAIEAARAGEHGKGFSVVADEVRKLAEQSREAASSIHLIIQNMQTNTEHAVLAMNAGTIEVEKGMEAVQQAGASFARILHMSHEVAAQIEEVSASAQQMSASTEEISSSVESMADIATQSVHNAQQVAAASEEQLASIEEVSSSTAQLSQMANDLQEIIGRFKVQS</sequence>
<keyword evidence="2" id="KW-1003">Cell membrane</keyword>
<evidence type="ECO:0000259" key="10">
    <source>
        <dbReference type="PROSITE" id="PS50111"/>
    </source>
</evidence>
<dbReference type="Pfam" id="PF00672">
    <property type="entry name" value="HAMP"/>
    <property type="match status" value="1"/>
</dbReference>
<evidence type="ECO:0000313" key="13">
    <source>
        <dbReference type="Proteomes" id="UP000245634"/>
    </source>
</evidence>
<gene>
    <name evidence="12" type="ORF">C7459_101249</name>
</gene>
<dbReference type="PROSITE" id="PS50111">
    <property type="entry name" value="CHEMOTAXIS_TRANSDUC_2"/>
    <property type="match status" value="1"/>
</dbReference>
<keyword evidence="9" id="KW-1133">Transmembrane helix</keyword>
<dbReference type="GO" id="GO:0005886">
    <property type="term" value="C:plasma membrane"/>
    <property type="evidence" value="ECO:0007669"/>
    <property type="project" value="UniProtKB-SubCell"/>
</dbReference>
<comment type="caution">
    <text evidence="12">The sequence shown here is derived from an EMBL/GenBank/DDBJ whole genome shotgun (WGS) entry which is preliminary data.</text>
</comment>
<dbReference type="SMART" id="SM00304">
    <property type="entry name" value="HAMP"/>
    <property type="match status" value="1"/>
</dbReference>
<dbReference type="Pfam" id="PF00015">
    <property type="entry name" value="MCPsignal"/>
    <property type="match status" value="1"/>
</dbReference>
<dbReference type="CDD" id="cd06225">
    <property type="entry name" value="HAMP"/>
    <property type="match status" value="1"/>
</dbReference>
<dbReference type="CDD" id="cd19411">
    <property type="entry name" value="MCP2201-like_sensor"/>
    <property type="match status" value="1"/>
</dbReference>
<reference evidence="12 13" key="1">
    <citation type="submission" date="2018-05" db="EMBL/GenBank/DDBJ databases">
        <title>Genomic Encyclopedia of Type Strains, Phase IV (KMG-IV): sequencing the most valuable type-strain genomes for metagenomic binning, comparative biology and taxonomic classification.</title>
        <authorList>
            <person name="Goeker M."/>
        </authorList>
    </citation>
    <scope>NUCLEOTIDE SEQUENCE [LARGE SCALE GENOMIC DNA]</scope>
    <source>
        <strain evidence="12 13">DSM 18773</strain>
    </source>
</reference>
<dbReference type="InterPro" id="IPR047347">
    <property type="entry name" value="YvaQ-like_sensor"/>
</dbReference>
<dbReference type="GO" id="GO:0007165">
    <property type="term" value="P:signal transduction"/>
    <property type="evidence" value="ECO:0007669"/>
    <property type="project" value="UniProtKB-KW"/>
</dbReference>
<evidence type="ECO:0000256" key="1">
    <source>
        <dbReference type="ARBA" id="ARBA00004236"/>
    </source>
</evidence>
<dbReference type="PANTHER" id="PTHR32089:SF112">
    <property type="entry name" value="LYSOZYME-LIKE PROTEIN-RELATED"/>
    <property type="match status" value="1"/>
</dbReference>
<dbReference type="InterPro" id="IPR004090">
    <property type="entry name" value="Chemotax_Me-accpt_rcpt"/>
</dbReference>
<dbReference type="Pfam" id="PF12729">
    <property type="entry name" value="4HB_MCP_1"/>
    <property type="match status" value="1"/>
</dbReference>
<comment type="subcellular location">
    <subcellularLocation>
        <location evidence="1">Cell membrane</location>
    </subcellularLocation>
</comment>
<dbReference type="RefSeq" id="WP_109685436.1">
    <property type="nucleotide sequence ID" value="NZ_QGGL01000001.1"/>
</dbReference>
<keyword evidence="13" id="KW-1185">Reference proteome</keyword>
<evidence type="ECO:0000313" key="12">
    <source>
        <dbReference type="EMBL" id="PWK16385.1"/>
    </source>
</evidence>
<feature type="domain" description="HAMP" evidence="11">
    <location>
        <begin position="212"/>
        <end position="264"/>
    </location>
</feature>
<evidence type="ECO:0000256" key="9">
    <source>
        <dbReference type="SAM" id="Phobius"/>
    </source>
</evidence>
<dbReference type="PANTHER" id="PTHR32089">
    <property type="entry name" value="METHYL-ACCEPTING CHEMOTAXIS PROTEIN MCPB"/>
    <property type="match status" value="1"/>
</dbReference>
<comment type="similarity">
    <text evidence="5">Belongs to the methyl-accepting chemotaxis (MCP) protein family.</text>
</comment>
<organism evidence="12 13">
    <name type="scientific">Tumebacillus permanentifrigoris</name>
    <dbReference type="NCBI Taxonomy" id="378543"/>
    <lineage>
        <taxon>Bacteria</taxon>
        <taxon>Bacillati</taxon>
        <taxon>Bacillota</taxon>
        <taxon>Bacilli</taxon>
        <taxon>Bacillales</taxon>
        <taxon>Alicyclobacillaceae</taxon>
        <taxon>Tumebacillus</taxon>
    </lineage>
</organism>
<name>A0A316DEJ8_9BACL</name>
<keyword evidence="4 6" id="KW-0807">Transducer</keyword>
<dbReference type="InterPro" id="IPR003660">
    <property type="entry name" value="HAMP_dom"/>
</dbReference>
<feature type="compositionally biased region" description="Low complexity" evidence="8">
    <location>
        <begin position="331"/>
        <end position="344"/>
    </location>
</feature>
<dbReference type="PRINTS" id="PR00260">
    <property type="entry name" value="CHEMTRNSDUCR"/>
</dbReference>
<evidence type="ECO:0000256" key="7">
    <source>
        <dbReference type="SAM" id="Coils"/>
    </source>
</evidence>
<keyword evidence="9" id="KW-0812">Transmembrane</keyword>
<dbReference type="CDD" id="cd11386">
    <property type="entry name" value="MCP_signal"/>
    <property type="match status" value="1"/>
</dbReference>
<keyword evidence="7" id="KW-0175">Coiled coil</keyword>
<dbReference type="GO" id="GO:0004888">
    <property type="term" value="F:transmembrane signaling receptor activity"/>
    <property type="evidence" value="ECO:0007669"/>
    <property type="project" value="InterPro"/>
</dbReference>
<evidence type="ECO:0000259" key="11">
    <source>
        <dbReference type="PROSITE" id="PS50885"/>
    </source>
</evidence>
<evidence type="ECO:0000256" key="3">
    <source>
        <dbReference type="ARBA" id="ARBA00023136"/>
    </source>
</evidence>
<dbReference type="OrthoDB" id="2379189at2"/>
<feature type="coiled-coil region" evidence="7">
    <location>
        <begin position="77"/>
        <end position="108"/>
    </location>
</feature>
<evidence type="ECO:0000256" key="2">
    <source>
        <dbReference type="ARBA" id="ARBA00022475"/>
    </source>
</evidence>
<evidence type="ECO:0000256" key="6">
    <source>
        <dbReference type="PROSITE-ProRule" id="PRU00284"/>
    </source>
</evidence>
<dbReference type="InterPro" id="IPR004089">
    <property type="entry name" value="MCPsignal_dom"/>
</dbReference>
<feature type="region of interest" description="Disordered" evidence="8">
    <location>
        <begin position="330"/>
        <end position="351"/>
    </location>
</feature>
<evidence type="ECO:0000256" key="8">
    <source>
        <dbReference type="SAM" id="MobiDB-lite"/>
    </source>
</evidence>
<keyword evidence="3 9" id="KW-0472">Membrane</keyword>
<dbReference type="AlphaFoldDB" id="A0A316DEJ8"/>
<dbReference type="SUPFAM" id="SSF58104">
    <property type="entry name" value="Methyl-accepting chemotaxis protein (MCP) signaling domain"/>
    <property type="match status" value="1"/>
</dbReference>
<feature type="transmembrane region" description="Helical" evidence="9">
    <location>
        <begin position="190"/>
        <end position="210"/>
    </location>
</feature>
<accession>A0A316DEJ8</accession>
<dbReference type="Gene3D" id="1.10.287.950">
    <property type="entry name" value="Methyl-accepting chemotaxis protein"/>
    <property type="match status" value="1"/>
</dbReference>
<dbReference type="SMART" id="SM00283">
    <property type="entry name" value="MA"/>
    <property type="match status" value="1"/>
</dbReference>
<protein>
    <submittedName>
        <fullName evidence="12">Methyl-accepting chemotaxis sensory transducer</fullName>
    </submittedName>
</protein>
<dbReference type="PROSITE" id="PS50885">
    <property type="entry name" value="HAMP"/>
    <property type="match status" value="1"/>
</dbReference>
<dbReference type="Gene3D" id="6.10.340.10">
    <property type="match status" value="1"/>
</dbReference>
<evidence type="ECO:0000256" key="5">
    <source>
        <dbReference type="ARBA" id="ARBA00029447"/>
    </source>
</evidence>
<feature type="domain" description="Methyl-accepting transducer" evidence="10">
    <location>
        <begin position="283"/>
        <end position="519"/>
    </location>
</feature>